<dbReference type="EMBL" id="CP054143">
    <property type="protein sequence ID" value="QKJ67033.1"/>
    <property type="molecule type" value="Genomic_DNA"/>
</dbReference>
<dbReference type="AlphaFoldDB" id="A0A6M8SP71"/>
<evidence type="ECO:0000313" key="2">
    <source>
        <dbReference type="Proteomes" id="UP000504844"/>
    </source>
</evidence>
<keyword evidence="2" id="KW-1185">Reference proteome</keyword>
<evidence type="ECO:0008006" key="3">
    <source>
        <dbReference type="Google" id="ProtNLM"/>
    </source>
</evidence>
<dbReference type="Proteomes" id="UP000504844">
    <property type="component" value="Chromosome"/>
</dbReference>
<dbReference type="PROSITE" id="PS51257">
    <property type="entry name" value="PROKAR_LIPOPROTEIN"/>
    <property type="match status" value="1"/>
</dbReference>
<accession>A0A6M8SP71</accession>
<protein>
    <recommendedName>
        <fullName evidence="3">Lipoprotein</fullName>
    </recommendedName>
</protein>
<organism evidence="1 2">
    <name type="scientific">Deefgea piscis</name>
    <dbReference type="NCBI Taxonomy" id="2739061"/>
    <lineage>
        <taxon>Bacteria</taxon>
        <taxon>Pseudomonadati</taxon>
        <taxon>Pseudomonadota</taxon>
        <taxon>Betaproteobacteria</taxon>
        <taxon>Neisseriales</taxon>
        <taxon>Chitinibacteraceae</taxon>
        <taxon>Deefgea</taxon>
    </lineage>
</organism>
<gene>
    <name evidence="1" type="ORF">HQN60_10190</name>
</gene>
<dbReference type="RefSeq" id="WP_173533536.1">
    <property type="nucleotide sequence ID" value="NZ_CP054143.1"/>
</dbReference>
<sequence length="281" mass="30321">MKNISRFKWPGVTASVVLVALLSACGGGGGLDLVINPTPTPVPPLKAWTGPSQFVLTQPETGLRTTALFVASADGAIDLDGTRRYFQAAAMPEGQLAFSAGQPWQEDANRISRAMQEINGKKLFTVEYPDEKSLSLIGGGLANQATAVRDFIALCTPGKRYFLLNADARRVFADSLAQFKNQTLQAKNFTASQCSAALSVMQFDASGNVTLNTTQSGSLPEAMSASQMQLLANGGHVLTADGIGKRSFMFYSLTDTAGTRMLIQEFVVYPNEQQNYIRIWY</sequence>
<proteinExistence type="predicted"/>
<reference evidence="1 2" key="1">
    <citation type="submission" date="2020-05" db="EMBL/GenBank/DDBJ databases">
        <title>Complete genome sequence of Deefgea sp. D17.</title>
        <authorList>
            <person name="Bae J.-W."/>
            <person name="Han J.E."/>
        </authorList>
    </citation>
    <scope>NUCLEOTIDE SEQUENCE [LARGE SCALE GENOMIC DNA]</scope>
    <source>
        <strain evidence="1 2">D17</strain>
    </source>
</reference>
<evidence type="ECO:0000313" key="1">
    <source>
        <dbReference type="EMBL" id="QKJ67033.1"/>
    </source>
</evidence>
<dbReference type="KEGG" id="dee:HQN60_10190"/>
<name>A0A6M8SP71_9NEIS</name>